<proteinExistence type="predicted"/>
<gene>
    <name evidence="3" type="ORF">L9F63_000177</name>
</gene>
<dbReference type="InterPro" id="IPR022145">
    <property type="entry name" value="INTS1_RPB2-bd"/>
</dbReference>
<dbReference type="InterPro" id="IPR038902">
    <property type="entry name" value="INTS1"/>
</dbReference>
<feature type="compositionally biased region" description="Gly residues" evidence="1">
    <location>
        <begin position="286"/>
        <end position="295"/>
    </location>
</feature>
<sequence length="420" mass="45611">MERGKSSQGRGAKAKTPQYPADLFALGSKSSRVEGTEAKRPGVVHGKPGTSHSFTSSDRKREAVSGPLPPIVPPKKPKVGAPSILGRTGGSGSSGGAEAWEMVAMECEPADLVPAVLEAGTMDEGDKEIGLLCGAIRSLRSNRWKPDSVLYLGLLYLAKVRPSLFSGDCVMHALCSLLRRDASHNFKSKGNPLVPVLAANLLLRGFQDRKTWPDVFIKLYVEDALGDRVWVDHEDCAGFVNNIVTALNSRIPPKSMLQPDITGLGSRGESCPSPSTVVADDDAGEGSTGSGDGGLLGEFKEKMDIPVTPRKNTLDILQMIVMDAVREQLNRRQPAENITRNFLRLLSASCGLVEVRILSAPRLEMWLQNPKLMRPAQELLMSICLNCSTHTQRDIEVISHLVKIRLKTKALINLYLSCIR</sequence>
<comment type="caution">
    <text evidence="3">The sequence shown here is derived from an EMBL/GenBank/DDBJ whole genome shotgun (WGS) entry which is preliminary data.</text>
</comment>
<protein>
    <recommendedName>
        <fullName evidence="2">Integrator complex subunit 1 RPB2-binding domain-containing protein</fullName>
    </recommendedName>
</protein>
<dbReference type="Proteomes" id="UP001233999">
    <property type="component" value="Unassembled WGS sequence"/>
</dbReference>
<dbReference type="PANTHER" id="PTHR21224:SF1">
    <property type="entry name" value="INTEGRATOR COMPLEX SUBUNIT 1"/>
    <property type="match status" value="1"/>
</dbReference>
<evidence type="ECO:0000256" key="1">
    <source>
        <dbReference type="SAM" id="MobiDB-lite"/>
    </source>
</evidence>
<reference evidence="3" key="1">
    <citation type="journal article" date="2023" name="IScience">
        <title>Live-bearing cockroach genome reveals convergent evolutionary mechanisms linked to viviparity in insects and beyond.</title>
        <authorList>
            <person name="Fouks B."/>
            <person name="Harrison M.C."/>
            <person name="Mikhailova A.A."/>
            <person name="Marchal E."/>
            <person name="English S."/>
            <person name="Carruthers M."/>
            <person name="Jennings E.C."/>
            <person name="Chiamaka E.L."/>
            <person name="Frigard R.A."/>
            <person name="Pippel M."/>
            <person name="Attardo G.M."/>
            <person name="Benoit J.B."/>
            <person name="Bornberg-Bauer E."/>
            <person name="Tobe S.S."/>
        </authorList>
    </citation>
    <scope>NUCLEOTIDE SEQUENCE</scope>
    <source>
        <strain evidence="3">Stay&amp;Tobe</strain>
    </source>
</reference>
<reference evidence="3" key="2">
    <citation type="submission" date="2023-05" db="EMBL/GenBank/DDBJ databases">
        <authorList>
            <person name="Fouks B."/>
        </authorList>
    </citation>
    <scope>NUCLEOTIDE SEQUENCE</scope>
    <source>
        <strain evidence="3">Stay&amp;Tobe</strain>
        <tissue evidence="3">Testes</tissue>
    </source>
</reference>
<evidence type="ECO:0000313" key="4">
    <source>
        <dbReference type="Proteomes" id="UP001233999"/>
    </source>
</evidence>
<dbReference type="EMBL" id="JASPKZ010000006">
    <property type="protein sequence ID" value="KAJ9601644.1"/>
    <property type="molecule type" value="Genomic_DNA"/>
</dbReference>
<feature type="region of interest" description="Disordered" evidence="1">
    <location>
        <begin position="264"/>
        <end position="295"/>
    </location>
</feature>
<feature type="domain" description="Integrator complex subunit 1 RPB2-binding" evidence="2">
    <location>
        <begin position="317"/>
        <end position="420"/>
    </location>
</feature>
<dbReference type="PANTHER" id="PTHR21224">
    <property type="entry name" value="INTEGRATOR COMPLEX SUBUNIT 1"/>
    <property type="match status" value="1"/>
</dbReference>
<name>A0AAD8AM27_DIPPU</name>
<feature type="region of interest" description="Disordered" evidence="1">
    <location>
        <begin position="1"/>
        <end position="92"/>
    </location>
</feature>
<dbReference type="Pfam" id="PF12432">
    <property type="entry name" value="INTS1_RP2B-bd"/>
    <property type="match status" value="1"/>
</dbReference>
<organism evidence="3 4">
    <name type="scientific">Diploptera punctata</name>
    <name type="common">Pacific beetle cockroach</name>
    <dbReference type="NCBI Taxonomy" id="6984"/>
    <lineage>
        <taxon>Eukaryota</taxon>
        <taxon>Metazoa</taxon>
        <taxon>Ecdysozoa</taxon>
        <taxon>Arthropoda</taxon>
        <taxon>Hexapoda</taxon>
        <taxon>Insecta</taxon>
        <taxon>Pterygota</taxon>
        <taxon>Neoptera</taxon>
        <taxon>Polyneoptera</taxon>
        <taxon>Dictyoptera</taxon>
        <taxon>Blattodea</taxon>
        <taxon>Blaberoidea</taxon>
        <taxon>Blaberidae</taxon>
        <taxon>Diplopterinae</taxon>
        <taxon>Diploptera</taxon>
    </lineage>
</organism>
<evidence type="ECO:0000259" key="2">
    <source>
        <dbReference type="Pfam" id="PF12432"/>
    </source>
</evidence>
<dbReference type="AlphaFoldDB" id="A0AAD8AM27"/>
<dbReference type="GO" id="GO:0032039">
    <property type="term" value="C:integrator complex"/>
    <property type="evidence" value="ECO:0007669"/>
    <property type="project" value="InterPro"/>
</dbReference>
<accession>A0AAD8AM27</accession>
<dbReference type="GO" id="GO:0034474">
    <property type="term" value="P:U2 snRNA 3'-end processing"/>
    <property type="evidence" value="ECO:0007669"/>
    <property type="project" value="InterPro"/>
</dbReference>
<feature type="compositionally biased region" description="Basic and acidic residues" evidence="1">
    <location>
        <begin position="31"/>
        <end position="40"/>
    </location>
</feature>
<evidence type="ECO:0000313" key="3">
    <source>
        <dbReference type="EMBL" id="KAJ9601644.1"/>
    </source>
</evidence>
<keyword evidence="4" id="KW-1185">Reference proteome</keyword>